<dbReference type="HOGENOM" id="CLU_640475_0_0_9"/>
<keyword evidence="1" id="KW-0812">Transmembrane</keyword>
<dbReference type="InterPro" id="IPR050250">
    <property type="entry name" value="Macrolide_Exporter_MacB"/>
</dbReference>
<evidence type="ECO:0000313" key="2">
    <source>
        <dbReference type="EMBL" id="ACD23965.1"/>
    </source>
</evidence>
<organism evidence="2">
    <name type="scientific">Clostridium botulinum (strain Eklund 17B / Type B)</name>
    <dbReference type="NCBI Taxonomy" id="935198"/>
    <lineage>
        <taxon>Bacteria</taxon>
        <taxon>Bacillati</taxon>
        <taxon>Bacillota</taxon>
        <taxon>Clostridia</taxon>
        <taxon>Eubacteriales</taxon>
        <taxon>Clostridiaceae</taxon>
        <taxon>Clostridium</taxon>
    </lineage>
</organism>
<dbReference type="GO" id="GO:0022857">
    <property type="term" value="F:transmembrane transporter activity"/>
    <property type="evidence" value="ECO:0007669"/>
    <property type="project" value="TreeGrafter"/>
</dbReference>
<dbReference type="EMBL" id="CP001056">
    <property type="protein sequence ID" value="ACD23965.1"/>
    <property type="molecule type" value="Genomic_DNA"/>
</dbReference>
<evidence type="ECO:0008006" key="3">
    <source>
        <dbReference type="Google" id="ProtNLM"/>
    </source>
</evidence>
<dbReference type="AlphaFoldDB" id="B2TR69"/>
<feature type="transmembrane region" description="Helical" evidence="1">
    <location>
        <begin position="12"/>
        <end position="36"/>
    </location>
</feature>
<dbReference type="PANTHER" id="PTHR30572">
    <property type="entry name" value="MEMBRANE COMPONENT OF TRANSPORTER-RELATED"/>
    <property type="match status" value="1"/>
</dbReference>
<dbReference type="KEGG" id="cbk:CLL_A3462"/>
<evidence type="ECO:0000256" key="1">
    <source>
        <dbReference type="SAM" id="Phobius"/>
    </source>
</evidence>
<accession>U4PKQ5</accession>
<feature type="transmembrane region" description="Helical" evidence="1">
    <location>
        <begin position="356"/>
        <end position="378"/>
    </location>
</feature>
<reference evidence="2" key="1">
    <citation type="submission" date="2009-06" db="EMBL/GenBank/DDBJ databases">
        <authorList>
            <consortium name="US DOE Joint Genome Institute (JGI-PGF)"/>
            <person name="Lucas S."/>
            <person name="Copeland A."/>
            <person name="Lapidus A."/>
            <person name="Glavina del Rio T."/>
            <person name="Dalin E."/>
            <person name="Tice H."/>
            <person name="Bruce D."/>
            <person name="Goodwin L."/>
            <person name="Pitluck S."/>
            <person name="Kyrpides N."/>
            <person name="Mavromatis K."/>
            <person name="Ivanova N."/>
            <person name="Saunders E."/>
            <person name="Brettin T."/>
            <person name="Detter J.C."/>
            <person name="Han C."/>
            <person name="Larimer F."/>
            <person name="Land M."/>
            <person name="Hauser L."/>
            <person name="Markowitz V."/>
            <person name="Cheng J.-F."/>
            <person name="Hugenholtz P."/>
            <person name="Woyke T."/>
            <person name="Wu D."/>
            <person name="Gronow S."/>
            <person name="Klenk H.-P."/>
            <person name="Eisen J.A."/>
        </authorList>
    </citation>
    <scope>NUCLEOTIDE SEQUENCE</scope>
    <source>
        <strain evidence="2">Eklund 17B</strain>
    </source>
</reference>
<name>B2TR69_CLOBB</name>
<feature type="transmembrane region" description="Helical" evidence="1">
    <location>
        <begin position="398"/>
        <end position="417"/>
    </location>
</feature>
<feature type="transmembrane region" description="Helical" evidence="1">
    <location>
        <begin position="313"/>
        <end position="335"/>
    </location>
</feature>
<dbReference type="PATRIC" id="fig|935198.13.peg.3419"/>
<dbReference type="GO" id="GO:0005886">
    <property type="term" value="C:plasma membrane"/>
    <property type="evidence" value="ECO:0007669"/>
    <property type="project" value="TreeGrafter"/>
</dbReference>
<accession>B2TR69</accession>
<gene>
    <name evidence="2" type="ordered locus">CLL_A3462</name>
</gene>
<dbReference type="PANTHER" id="PTHR30572:SF4">
    <property type="entry name" value="ABC TRANSPORTER PERMEASE YTRF"/>
    <property type="match status" value="1"/>
</dbReference>
<sequence>MKYIKYSYKSIIGKPFLTIIFLIQIIVSSNMIYSVINYNNQIAEKVDASIATFKDKKIYCMTTAGDTGLSIFDNKIDQKNINTAYKMIKQGNYLHFSVYGNNVRIKAFDGVDSFRSTPYEVQINGDKYVGVNEFNIDKNLYEALKFNLFSGSGFKSSDFETLDEIRPCIVGYNYKNFYNVGDVITSFERDTKKTIYFKVVGIMPKSMEVINNLHTKNKLINTDNYIIFPIIDIDKFNNLNLEYNRDFGMSEFYLFNNSYFIFDKSKPDNEIENIFDNINNNLESLGIGKQRVESVDEILWKDMEFLYYNRDSALKTGVIIILFLSLGIITSNIYIINRSKKMYGVYLMSGATIKDIALMSIFKNLIIFILGFLISIGYLKYIYDQFDGINVVTLMETFSILIGLSLVTVIMPTIKILKLKITTLIKED</sequence>
<keyword evidence="1" id="KW-0472">Membrane</keyword>
<proteinExistence type="predicted"/>
<keyword evidence="1" id="KW-1133">Transmembrane helix</keyword>
<protein>
    <recommendedName>
        <fullName evidence="3">ABC transporter permease</fullName>
    </recommendedName>
</protein>
<reference evidence="2" key="2">
    <citation type="submission" date="2009-08" db="EMBL/GenBank/DDBJ databases">
        <authorList>
            <person name="Shrivastava S."/>
            <person name="Brinkac L.M."/>
            <person name="Dodson R.J."/>
            <person name="Harkins D.M."/>
            <person name="Durkin A.S."/>
            <person name="Sutton G."/>
        </authorList>
    </citation>
    <scope>NUCLEOTIDE SEQUENCE</scope>
    <source>
        <strain evidence="2">Eklund 17B</strain>
    </source>
</reference>